<dbReference type="PANTHER" id="PTHR30024">
    <property type="entry name" value="ALIPHATIC SULFONATES-BINDING PROTEIN-RELATED"/>
    <property type="match status" value="1"/>
</dbReference>
<keyword evidence="3 4" id="KW-0732">Signal</keyword>
<dbReference type="SUPFAM" id="SSF53850">
    <property type="entry name" value="Periplasmic binding protein-like II"/>
    <property type="match status" value="1"/>
</dbReference>
<keyword evidence="7" id="KW-1185">Reference proteome</keyword>
<feature type="chain" id="PRO_5046673496" evidence="4">
    <location>
        <begin position="23"/>
        <end position="342"/>
    </location>
</feature>
<evidence type="ECO:0000259" key="5">
    <source>
        <dbReference type="Pfam" id="PF09084"/>
    </source>
</evidence>
<evidence type="ECO:0000313" key="6">
    <source>
        <dbReference type="EMBL" id="MFC3639473.1"/>
    </source>
</evidence>
<comment type="caution">
    <text evidence="6">The sequence shown here is derived from an EMBL/GenBank/DDBJ whole genome shotgun (WGS) entry which is preliminary data.</text>
</comment>
<organism evidence="6 7">
    <name type="scientific">Camelimonas fluminis</name>
    <dbReference type="NCBI Taxonomy" id="1576911"/>
    <lineage>
        <taxon>Bacteria</taxon>
        <taxon>Pseudomonadati</taxon>
        <taxon>Pseudomonadota</taxon>
        <taxon>Alphaproteobacteria</taxon>
        <taxon>Hyphomicrobiales</taxon>
        <taxon>Chelatococcaceae</taxon>
        <taxon>Camelimonas</taxon>
    </lineage>
</organism>
<comment type="subcellular location">
    <subcellularLocation>
        <location evidence="1">Periplasm</location>
    </subcellularLocation>
</comment>
<feature type="signal peptide" evidence="4">
    <location>
        <begin position="1"/>
        <end position="22"/>
    </location>
</feature>
<feature type="domain" description="SsuA/THI5-like" evidence="5">
    <location>
        <begin position="46"/>
        <end position="262"/>
    </location>
</feature>
<evidence type="ECO:0000256" key="4">
    <source>
        <dbReference type="SAM" id="SignalP"/>
    </source>
</evidence>
<accession>A0ABV7ULR6</accession>
<dbReference type="InterPro" id="IPR015168">
    <property type="entry name" value="SsuA/THI5"/>
</dbReference>
<dbReference type="EMBL" id="JBHRYC010000093">
    <property type="protein sequence ID" value="MFC3639473.1"/>
    <property type="molecule type" value="Genomic_DNA"/>
</dbReference>
<dbReference type="RefSeq" id="WP_191319224.1">
    <property type="nucleotide sequence ID" value="NZ_BNCG01000007.1"/>
</dbReference>
<comment type="similarity">
    <text evidence="2">Belongs to the bacterial solute-binding protein SsuA/TauA family.</text>
</comment>
<reference evidence="7" key="1">
    <citation type="journal article" date="2019" name="Int. J. Syst. Evol. Microbiol.">
        <title>The Global Catalogue of Microorganisms (GCM) 10K type strain sequencing project: providing services to taxonomists for standard genome sequencing and annotation.</title>
        <authorList>
            <consortium name="The Broad Institute Genomics Platform"/>
            <consortium name="The Broad Institute Genome Sequencing Center for Infectious Disease"/>
            <person name="Wu L."/>
            <person name="Ma J."/>
        </authorList>
    </citation>
    <scope>NUCLEOTIDE SEQUENCE [LARGE SCALE GENOMIC DNA]</scope>
    <source>
        <strain evidence="7">KCTC 42282</strain>
    </source>
</reference>
<gene>
    <name evidence="6" type="ORF">ACFONL_19215</name>
</gene>
<evidence type="ECO:0000313" key="7">
    <source>
        <dbReference type="Proteomes" id="UP001595704"/>
    </source>
</evidence>
<proteinExistence type="inferred from homology"/>
<evidence type="ECO:0000256" key="2">
    <source>
        <dbReference type="ARBA" id="ARBA00010742"/>
    </source>
</evidence>
<evidence type="ECO:0000256" key="1">
    <source>
        <dbReference type="ARBA" id="ARBA00004418"/>
    </source>
</evidence>
<evidence type="ECO:0000256" key="3">
    <source>
        <dbReference type="ARBA" id="ARBA00022729"/>
    </source>
</evidence>
<sequence>MRKSMWAGALLAAGVAVTGASAQETKAETVIRIQDYPGLGNLLYRVATSKGFCAKHGIRCEMQPIPAAPLGMQALLAKSIDVALPPPEVAINAAIKGADIRVIGSGAQRNPFQVVVRPDLDVPDGNHDFKPMMLALKGKKIGVPARGAGGELLFVQLANLAGLKASDYTFVSVGAPNTSYGALKSKQIDASMTFEPSASICEVIKDCKAVYVGSRASGPKEITGTNGASTLLVVNRDLIDRSPETVKAIIAAGNDAEAFMQDPANLKEVIAIASQNSKINIPRGDAVLTTSVTSRVPSFKMALSRPALKQVVANMVATGQLSKPFDTDSLVYDAAAKPGGGQ</sequence>
<dbReference type="Proteomes" id="UP001595704">
    <property type="component" value="Unassembled WGS sequence"/>
</dbReference>
<dbReference type="Gene3D" id="3.40.190.10">
    <property type="entry name" value="Periplasmic binding protein-like II"/>
    <property type="match status" value="2"/>
</dbReference>
<protein>
    <submittedName>
        <fullName evidence="6">ABC transporter substrate-binding protein</fullName>
    </submittedName>
</protein>
<dbReference type="Pfam" id="PF09084">
    <property type="entry name" value="NMT1"/>
    <property type="match status" value="1"/>
</dbReference>
<name>A0ABV7ULR6_9HYPH</name>
<dbReference type="PANTHER" id="PTHR30024:SF47">
    <property type="entry name" value="TAURINE-BINDING PERIPLASMIC PROTEIN"/>
    <property type="match status" value="1"/>
</dbReference>